<evidence type="ECO:0000313" key="1">
    <source>
        <dbReference type="EMBL" id="OWK45782.1"/>
    </source>
</evidence>
<accession>A0A225DWL0</accession>
<protein>
    <submittedName>
        <fullName evidence="1">Uncharacterized protein</fullName>
    </submittedName>
</protein>
<dbReference type="EMBL" id="NIDE01000002">
    <property type="protein sequence ID" value="OWK45782.1"/>
    <property type="molecule type" value="Genomic_DNA"/>
</dbReference>
<sequence length="180" mass="18603">MSTPTIVTSPTAYCDAAGLLLRVDYRVVADACRDEDTAPRPSKAALLQPTTPAGAVVAAALLTASGDVEAACVRGGRYAPTDLAALTGATQAHLQAIVAGLAVWRLLGRRQPAAADGKNLPLVQWARDQLEALRVGEEIFGVQAVVAAGAGMSATPFVVPGPRRTVNQASRYFGDRGPRG</sequence>
<organism evidence="1 2">
    <name type="scientific">Fimbriiglobus ruber</name>
    <dbReference type="NCBI Taxonomy" id="1908690"/>
    <lineage>
        <taxon>Bacteria</taxon>
        <taxon>Pseudomonadati</taxon>
        <taxon>Planctomycetota</taxon>
        <taxon>Planctomycetia</taxon>
        <taxon>Gemmatales</taxon>
        <taxon>Gemmataceae</taxon>
        <taxon>Fimbriiglobus</taxon>
    </lineage>
</organism>
<comment type="caution">
    <text evidence="1">The sequence shown here is derived from an EMBL/GenBank/DDBJ whole genome shotgun (WGS) entry which is preliminary data.</text>
</comment>
<dbReference type="AlphaFoldDB" id="A0A225DWL0"/>
<reference evidence="2" key="1">
    <citation type="submission" date="2017-06" db="EMBL/GenBank/DDBJ databases">
        <title>Genome analysis of Fimbriiglobus ruber SP5, the first member of the order Planctomycetales with confirmed chitinolytic capability.</title>
        <authorList>
            <person name="Ravin N.V."/>
            <person name="Rakitin A.L."/>
            <person name="Ivanova A.A."/>
            <person name="Beletsky A.V."/>
            <person name="Kulichevskaya I.S."/>
            <person name="Mardanov A.V."/>
            <person name="Dedysh S.N."/>
        </authorList>
    </citation>
    <scope>NUCLEOTIDE SEQUENCE [LARGE SCALE GENOMIC DNA]</scope>
    <source>
        <strain evidence="2">SP5</strain>
    </source>
</reference>
<gene>
    <name evidence="1" type="ORF">FRUB_02113</name>
</gene>
<evidence type="ECO:0000313" key="2">
    <source>
        <dbReference type="Proteomes" id="UP000214646"/>
    </source>
</evidence>
<proteinExistence type="predicted"/>
<dbReference type="OrthoDB" id="10006128at2"/>
<dbReference type="Proteomes" id="UP000214646">
    <property type="component" value="Unassembled WGS sequence"/>
</dbReference>
<name>A0A225DWL0_9BACT</name>
<dbReference type="RefSeq" id="WP_088253464.1">
    <property type="nucleotide sequence ID" value="NZ_NIDE01000002.1"/>
</dbReference>
<keyword evidence="2" id="KW-1185">Reference proteome</keyword>